<protein>
    <submittedName>
        <fullName evidence="2">Sulfate transporter</fullName>
    </submittedName>
</protein>
<organism evidence="2 3">
    <name type="scientific">Halorubrum hochstenium ATCC 700873</name>
    <dbReference type="NCBI Taxonomy" id="1227481"/>
    <lineage>
        <taxon>Archaea</taxon>
        <taxon>Methanobacteriati</taxon>
        <taxon>Methanobacteriota</taxon>
        <taxon>Stenosarchaea group</taxon>
        <taxon>Halobacteria</taxon>
        <taxon>Halobacteriales</taxon>
        <taxon>Haloferacaceae</taxon>
        <taxon>Halorubrum</taxon>
    </lineage>
</organism>
<gene>
    <name evidence="2" type="ORF">C467_08924</name>
</gene>
<dbReference type="PATRIC" id="fig|1227481.4.peg.1748"/>
<dbReference type="Pfam" id="PF16983">
    <property type="entry name" value="MFS_MOT1"/>
    <property type="match status" value="2"/>
</dbReference>
<sequence>MTASASEGRRSVAFGPGAVTGAIGDSITVIPLVVALALLTDVSLPHALVAFGVFQVVWGLRYGLPVSVEPMKALAALAIAGALTYAELALAGLILGILLLAIGLTGTLASVERWIGEPVIRGVQFAVGLVLLETGIGLAVDDPAVALVGVAIAAALALAGHGKASALAVALVGVATALVVAGVPTPRLPGAPPTPAFGPAVTRATLDGVVAQLAMTIGNAALATSLLFADLLDAEVTPDELSTSMGITNLIAVPLGGIPMCHGCDGVAGKHAFGARTGGANLVLGAGYLVAALFATPALIAAFPLAMLGALLAIVAVSLARNVTDSGNRALSVGIGLLAIATNLGVAFVAGIVVHLAWEQMT</sequence>
<proteinExistence type="predicted"/>
<feature type="transmembrane region" description="Helical" evidence="1">
    <location>
        <begin position="286"/>
        <end position="319"/>
    </location>
</feature>
<reference evidence="2 3" key="1">
    <citation type="journal article" date="2014" name="PLoS Genet.">
        <title>Phylogenetically driven sequencing of extremely halophilic archaea reveals strategies for static and dynamic osmo-response.</title>
        <authorList>
            <person name="Becker E.A."/>
            <person name="Seitzer P.M."/>
            <person name="Tritt A."/>
            <person name="Larsen D."/>
            <person name="Krusor M."/>
            <person name="Yao A.I."/>
            <person name="Wu D."/>
            <person name="Madern D."/>
            <person name="Eisen J.A."/>
            <person name="Darling A.E."/>
            <person name="Facciotti M.T."/>
        </authorList>
    </citation>
    <scope>NUCLEOTIDE SEQUENCE [LARGE SCALE GENOMIC DNA]</scope>
    <source>
        <strain evidence="2 3">ATCC 700873</strain>
    </source>
</reference>
<accession>M0F988</accession>
<feature type="transmembrane region" description="Helical" evidence="1">
    <location>
        <begin position="143"/>
        <end position="159"/>
    </location>
</feature>
<dbReference type="OrthoDB" id="117479at2157"/>
<feature type="transmembrane region" description="Helical" evidence="1">
    <location>
        <begin position="76"/>
        <end position="104"/>
    </location>
</feature>
<dbReference type="InterPro" id="IPR031563">
    <property type="entry name" value="MOT1/MOT2"/>
</dbReference>
<evidence type="ECO:0000256" key="1">
    <source>
        <dbReference type="SAM" id="Phobius"/>
    </source>
</evidence>
<dbReference type="Proteomes" id="UP000011689">
    <property type="component" value="Unassembled WGS sequence"/>
</dbReference>
<keyword evidence="1" id="KW-1133">Transmembrane helix</keyword>
<feature type="transmembrane region" description="Helical" evidence="1">
    <location>
        <begin position="12"/>
        <end position="38"/>
    </location>
</feature>
<dbReference type="GO" id="GO:0015098">
    <property type="term" value="F:molybdate ion transmembrane transporter activity"/>
    <property type="evidence" value="ECO:0007669"/>
    <property type="project" value="InterPro"/>
</dbReference>
<comment type="caution">
    <text evidence="2">The sequence shown here is derived from an EMBL/GenBank/DDBJ whole genome shotgun (WGS) entry which is preliminary data.</text>
</comment>
<dbReference type="RefSeq" id="WP_008584213.1">
    <property type="nucleotide sequence ID" value="NZ_AOJO01000039.1"/>
</dbReference>
<dbReference type="GeneID" id="72713781"/>
<dbReference type="EMBL" id="AOJO01000039">
    <property type="protein sequence ID" value="ELZ55893.1"/>
    <property type="molecule type" value="Genomic_DNA"/>
</dbReference>
<keyword evidence="1" id="KW-0472">Membrane</keyword>
<dbReference type="STRING" id="1227481.C467_08924"/>
<dbReference type="PANTHER" id="PTHR31970">
    <property type="match status" value="1"/>
</dbReference>
<keyword evidence="3" id="KW-1185">Reference proteome</keyword>
<dbReference type="PANTHER" id="PTHR31970:SF9">
    <property type="entry name" value="MOLYBDATE TRANSPORTER 2"/>
    <property type="match status" value="1"/>
</dbReference>
<keyword evidence="1" id="KW-0812">Transmembrane</keyword>
<evidence type="ECO:0000313" key="3">
    <source>
        <dbReference type="Proteomes" id="UP000011689"/>
    </source>
</evidence>
<feature type="transmembrane region" description="Helical" evidence="1">
    <location>
        <begin position="166"/>
        <end position="183"/>
    </location>
</feature>
<feature type="transmembrane region" description="Helical" evidence="1">
    <location>
        <begin position="331"/>
        <end position="358"/>
    </location>
</feature>
<name>M0F988_9EURY</name>
<dbReference type="AlphaFoldDB" id="M0F988"/>
<evidence type="ECO:0000313" key="2">
    <source>
        <dbReference type="EMBL" id="ELZ55893.1"/>
    </source>
</evidence>